<sequence length="56" mass="5565">MSGLSITALHASHGSSEVLSGIDLTVENGAPRTAPPGGDGPLFVEARGTVHPVTEA</sequence>
<dbReference type="Proteomes" id="UP001596435">
    <property type="component" value="Unassembled WGS sequence"/>
</dbReference>
<organism evidence="1 2">
    <name type="scientific">Kitasatospora paranensis</name>
    <dbReference type="NCBI Taxonomy" id="258053"/>
    <lineage>
        <taxon>Bacteria</taxon>
        <taxon>Bacillati</taxon>
        <taxon>Actinomycetota</taxon>
        <taxon>Actinomycetes</taxon>
        <taxon>Kitasatosporales</taxon>
        <taxon>Streptomycetaceae</taxon>
        <taxon>Kitasatospora</taxon>
    </lineage>
</organism>
<evidence type="ECO:0000313" key="1">
    <source>
        <dbReference type="EMBL" id="MFC7182134.1"/>
    </source>
</evidence>
<dbReference type="EMBL" id="JBHTAJ010000041">
    <property type="protein sequence ID" value="MFC7182134.1"/>
    <property type="molecule type" value="Genomic_DNA"/>
</dbReference>
<keyword evidence="2" id="KW-1185">Reference proteome</keyword>
<accession>A0ABW2FXY0</accession>
<reference evidence="2" key="1">
    <citation type="journal article" date="2019" name="Int. J. Syst. Evol. Microbiol.">
        <title>The Global Catalogue of Microorganisms (GCM) 10K type strain sequencing project: providing services to taxonomists for standard genome sequencing and annotation.</title>
        <authorList>
            <consortium name="The Broad Institute Genomics Platform"/>
            <consortium name="The Broad Institute Genome Sequencing Center for Infectious Disease"/>
            <person name="Wu L."/>
            <person name="Ma J."/>
        </authorList>
    </citation>
    <scope>NUCLEOTIDE SEQUENCE [LARGE SCALE GENOMIC DNA]</scope>
    <source>
        <strain evidence="2">CGMCC 1.12859</strain>
    </source>
</reference>
<evidence type="ECO:0000313" key="2">
    <source>
        <dbReference type="Proteomes" id="UP001596435"/>
    </source>
</evidence>
<gene>
    <name evidence="1" type="ORF">ACFQMG_21545</name>
</gene>
<protein>
    <recommendedName>
        <fullName evidence="3">ABC transporter ATP-binding protein</fullName>
    </recommendedName>
</protein>
<comment type="caution">
    <text evidence="1">The sequence shown here is derived from an EMBL/GenBank/DDBJ whole genome shotgun (WGS) entry which is preliminary data.</text>
</comment>
<evidence type="ECO:0008006" key="3">
    <source>
        <dbReference type="Google" id="ProtNLM"/>
    </source>
</evidence>
<name>A0ABW2FXY0_9ACTN</name>
<proteinExistence type="predicted"/>
<dbReference type="RefSeq" id="WP_345704729.1">
    <property type="nucleotide sequence ID" value="NZ_BAABKV010000001.1"/>
</dbReference>